<keyword evidence="2" id="KW-1185">Reference proteome</keyword>
<protein>
    <submittedName>
        <fullName evidence="1">Uncharacterized protein</fullName>
    </submittedName>
</protein>
<feature type="non-terminal residue" evidence="1">
    <location>
        <position position="62"/>
    </location>
</feature>
<evidence type="ECO:0000313" key="2">
    <source>
        <dbReference type="Proteomes" id="UP000593576"/>
    </source>
</evidence>
<gene>
    <name evidence="1" type="ORF">Goshw_012145</name>
</gene>
<dbReference type="OrthoDB" id="10281922at2759"/>
<organism evidence="1 2">
    <name type="scientific">Gossypium schwendimanii</name>
    <name type="common">Cotton</name>
    <dbReference type="NCBI Taxonomy" id="34291"/>
    <lineage>
        <taxon>Eukaryota</taxon>
        <taxon>Viridiplantae</taxon>
        <taxon>Streptophyta</taxon>
        <taxon>Embryophyta</taxon>
        <taxon>Tracheophyta</taxon>
        <taxon>Spermatophyta</taxon>
        <taxon>Magnoliopsida</taxon>
        <taxon>eudicotyledons</taxon>
        <taxon>Gunneridae</taxon>
        <taxon>Pentapetalae</taxon>
        <taxon>rosids</taxon>
        <taxon>malvids</taxon>
        <taxon>Malvales</taxon>
        <taxon>Malvaceae</taxon>
        <taxon>Malvoideae</taxon>
        <taxon>Gossypium</taxon>
    </lineage>
</organism>
<comment type="caution">
    <text evidence="1">The sequence shown here is derived from an EMBL/GenBank/DDBJ whole genome shotgun (WGS) entry which is preliminary data.</text>
</comment>
<dbReference type="Proteomes" id="UP000593576">
    <property type="component" value="Unassembled WGS sequence"/>
</dbReference>
<dbReference type="AlphaFoldDB" id="A0A7J9L2P8"/>
<accession>A0A7J9L2P8</accession>
<reference evidence="1 2" key="1">
    <citation type="journal article" date="2019" name="Genome Biol. Evol.">
        <title>Insights into the evolution of the New World diploid cottons (Gossypium, subgenus Houzingenia) based on genome sequencing.</title>
        <authorList>
            <person name="Grover C.E."/>
            <person name="Arick M.A. 2nd"/>
            <person name="Thrash A."/>
            <person name="Conover J.L."/>
            <person name="Sanders W.S."/>
            <person name="Peterson D.G."/>
            <person name="Frelichowski J.E."/>
            <person name="Scheffler J.A."/>
            <person name="Scheffler B.E."/>
            <person name="Wendel J.F."/>
        </authorList>
    </citation>
    <scope>NUCLEOTIDE SEQUENCE [LARGE SCALE GENOMIC DNA]</scope>
    <source>
        <strain evidence="1">1</strain>
        <tissue evidence="1">Leaf</tissue>
    </source>
</reference>
<sequence length="62" mass="6787">TGVWFAVKGLQPESITGLLPPLPVIGITPPQHRLGILPSFHPFYSIFCPHHQASISPTFPSR</sequence>
<feature type="non-terminal residue" evidence="1">
    <location>
        <position position="1"/>
    </location>
</feature>
<name>A0A7J9L2P8_GOSSC</name>
<dbReference type="EMBL" id="JABFAF010000004">
    <property type="protein sequence ID" value="MBA0852990.1"/>
    <property type="molecule type" value="Genomic_DNA"/>
</dbReference>
<evidence type="ECO:0000313" key="1">
    <source>
        <dbReference type="EMBL" id="MBA0852990.1"/>
    </source>
</evidence>
<proteinExistence type="predicted"/>